<name>A0A433P778_9FUNG</name>
<feature type="non-terminal residue" evidence="1">
    <location>
        <position position="190"/>
    </location>
</feature>
<dbReference type="EMBL" id="RBNJ01029947">
    <property type="protein sequence ID" value="RUS13414.1"/>
    <property type="molecule type" value="Genomic_DNA"/>
</dbReference>
<dbReference type="AlphaFoldDB" id="A0A433P778"/>
<protein>
    <recommendedName>
        <fullName evidence="3">Protein kinase domain-containing protein</fullName>
    </recommendedName>
</protein>
<accession>A0A433P778</accession>
<evidence type="ECO:0000313" key="2">
    <source>
        <dbReference type="Proteomes" id="UP000274822"/>
    </source>
</evidence>
<evidence type="ECO:0000313" key="1">
    <source>
        <dbReference type="EMBL" id="RUS13414.1"/>
    </source>
</evidence>
<reference evidence="1 2" key="1">
    <citation type="journal article" date="2018" name="New Phytol.">
        <title>Phylogenomics of Endogonaceae and evolution of mycorrhizas within Mucoromycota.</title>
        <authorList>
            <person name="Chang Y."/>
            <person name="Desiro A."/>
            <person name="Na H."/>
            <person name="Sandor L."/>
            <person name="Lipzen A."/>
            <person name="Clum A."/>
            <person name="Barry K."/>
            <person name="Grigoriev I.V."/>
            <person name="Martin F.M."/>
            <person name="Stajich J.E."/>
            <person name="Smith M.E."/>
            <person name="Bonito G."/>
            <person name="Spatafora J.W."/>
        </authorList>
    </citation>
    <scope>NUCLEOTIDE SEQUENCE [LARGE SCALE GENOMIC DNA]</scope>
    <source>
        <strain evidence="1 2">AD002</strain>
    </source>
</reference>
<dbReference type="Proteomes" id="UP000274822">
    <property type="component" value="Unassembled WGS sequence"/>
</dbReference>
<dbReference type="Gene3D" id="1.10.510.10">
    <property type="entry name" value="Transferase(Phosphotransferase) domain 1"/>
    <property type="match status" value="1"/>
</dbReference>
<proteinExistence type="predicted"/>
<gene>
    <name evidence="1" type="ORF">BC938DRAFT_477880</name>
</gene>
<keyword evidence="2" id="KW-1185">Reference proteome</keyword>
<organism evidence="1 2">
    <name type="scientific">Jimgerdemannia flammicorona</name>
    <dbReference type="NCBI Taxonomy" id="994334"/>
    <lineage>
        <taxon>Eukaryota</taxon>
        <taxon>Fungi</taxon>
        <taxon>Fungi incertae sedis</taxon>
        <taxon>Mucoromycota</taxon>
        <taxon>Mucoromycotina</taxon>
        <taxon>Endogonomycetes</taxon>
        <taxon>Endogonales</taxon>
        <taxon>Endogonaceae</taxon>
        <taxon>Jimgerdemannia</taxon>
    </lineage>
</organism>
<comment type="caution">
    <text evidence="1">The sequence shown here is derived from an EMBL/GenBank/DDBJ whole genome shotgun (WGS) entry which is preliminary data.</text>
</comment>
<evidence type="ECO:0008006" key="3">
    <source>
        <dbReference type="Google" id="ProtNLM"/>
    </source>
</evidence>
<sequence length="190" mass="21455">MPNETKHELEPWFAKIKQGYEIQFMTPSPTTYLMRRLILLGSAILRSSKSSNQFMNLARQLRLPLNLSLRPCQICLATLTDSTAPFRARSADLNWTNWRFVELVNAAIFSFFNVAILLPMGSVIQQNQHPETWAPQIYVAVSTKPQMKSSVFSLTQKGLLQVGKGLQFLHNDAKVVHSNLTPDAILVNAK</sequence>